<name>A0A2L2XHC2_9FIRM</name>
<dbReference type="PANTHER" id="PTHR24422">
    <property type="entry name" value="CHEMOTAXIS PROTEIN METHYLTRANSFERASE"/>
    <property type="match status" value="1"/>
</dbReference>
<evidence type="ECO:0000313" key="3">
    <source>
        <dbReference type="Proteomes" id="UP000239549"/>
    </source>
</evidence>
<gene>
    <name evidence="2" type="ORF">DCCM_4226</name>
</gene>
<sequence>MAFTYFFRDLYTLELIIKHVVPHVAGRSKVRIWDAGCATGQEPYSLAIMFAENMGQFAFRNLRIDATDVDESNLFEKIISQGLYPEEDLKRIPGGLFRKYFRPSEKAGYFRIDSIVRSRVYYQRHNLLSLQPVGDGYSLVVCKNVLLHFQPEGRAEVLKMFHRALAPGGYLAMEQTQKLPRETAYLFEQVTDDAQLFRKVDVHSAGNTLKDSVGNDC</sequence>
<comment type="caution">
    <text evidence="2">The sequence shown here is derived from an EMBL/GenBank/DDBJ whole genome shotgun (WGS) entry which is preliminary data.</text>
</comment>
<keyword evidence="3" id="KW-1185">Reference proteome</keyword>
<dbReference type="PRINTS" id="PR00996">
    <property type="entry name" value="CHERMTFRASE"/>
</dbReference>
<proteinExistence type="predicted"/>
<dbReference type="Pfam" id="PF01739">
    <property type="entry name" value="CheR"/>
    <property type="match status" value="1"/>
</dbReference>
<keyword evidence="2" id="KW-0489">Methyltransferase</keyword>
<dbReference type="InterPro" id="IPR022642">
    <property type="entry name" value="CheR_C"/>
</dbReference>
<dbReference type="EMBL" id="BFAV01000157">
    <property type="protein sequence ID" value="GBF35103.1"/>
    <property type="molecule type" value="Genomic_DNA"/>
</dbReference>
<dbReference type="SUPFAM" id="SSF53335">
    <property type="entry name" value="S-adenosyl-L-methionine-dependent methyltransferases"/>
    <property type="match status" value="1"/>
</dbReference>
<organism evidence="2 3">
    <name type="scientific">Desulfocucumis palustris</name>
    <dbReference type="NCBI Taxonomy" id="1898651"/>
    <lineage>
        <taxon>Bacteria</taxon>
        <taxon>Bacillati</taxon>
        <taxon>Bacillota</taxon>
        <taxon>Clostridia</taxon>
        <taxon>Eubacteriales</taxon>
        <taxon>Desulfocucumaceae</taxon>
        <taxon>Desulfocucumis</taxon>
    </lineage>
</organism>
<evidence type="ECO:0000259" key="1">
    <source>
        <dbReference type="PROSITE" id="PS50123"/>
    </source>
</evidence>
<feature type="domain" description="CheR-type methyltransferase" evidence="1">
    <location>
        <begin position="1"/>
        <end position="188"/>
    </location>
</feature>
<dbReference type="AlphaFoldDB" id="A0A2L2XHC2"/>
<dbReference type="Proteomes" id="UP000239549">
    <property type="component" value="Unassembled WGS sequence"/>
</dbReference>
<dbReference type="InterPro" id="IPR050903">
    <property type="entry name" value="Bact_Chemotaxis_MeTrfase"/>
</dbReference>
<reference evidence="3" key="1">
    <citation type="submission" date="2018-02" db="EMBL/GenBank/DDBJ databases">
        <title>Genome sequence of Desulfocucumis palustris strain NAW-5.</title>
        <authorList>
            <person name="Watanabe M."/>
            <person name="Kojima H."/>
            <person name="Fukui M."/>
        </authorList>
    </citation>
    <scope>NUCLEOTIDE SEQUENCE [LARGE SCALE GENOMIC DNA]</scope>
    <source>
        <strain evidence="3">NAW-5</strain>
    </source>
</reference>
<dbReference type="Gene3D" id="3.40.50.150">
    <property type="entry name" value="Vaccinia Virus protein VP39"/>
    <property type="match status" value="1"/>
</dbReference>
<dbReference type="SMART" id="SM00138">
    <property type="entry name" value="MeTrc"/>
    <property type="match status" value="1"/>
</dbReference>
<dbReference type="RefSeq" id="WP_104373226.1">
    <property type="nucleotide sequence ID" value="NZ_BFAV01000157.1"/>
</dbReference>
<accession>A0A2L2XHC2</accession>
<dbReference type="GO" id="GO:0032259">
    <property type="term" value="P:methylation"/>
    <property type="evidence" value="ECO:0007669"/>
    <property type="project" value="UniProtKB-KW"/>
</dbReference>
<dbReference type="GO" id="GO:0008757">
    <property type="term" value="F:S-adenosylmethionine-dependent methyltransferase activity"/>
    <property type="evidence" value="ECO:0007669"/>
    <property type="project" value="InterPro"/>
</dbReference>
<dbReference type="InterPro" id="IPR000780">
    <property type="entry name" value="CheR_MeTrfase"/>
</dbReference>
<evidence type="ECO:0000313" key="2">
    <source>
        <dbReference type="EMBL" id="GBF35103.1"/>
    </source>
</evidence>
<dbReference type="InterPro" id="IPR029063">
    <property type="entry name" value="SAM-dependent_MTases_sf"/>
</dbReference>
<dbReference type="PROSITE" id="PS50123">
    <property type="entry name" value="CHER"/>
    <property type="match status" value="1"/>
</dbReference>
<dbReference type="PANTHER" id="PTHR24422:SF10">
    <property type="entry name" value="CHEMOTAXIS PROTEIN METHYLTRANSFERASE 2"/>
    <property type="match status" value="1"/>
</dbReference>
<keyword evidence="2" id="KW-0808">Transferase</keyword>
<dbReference type="OrthoDB" id="9816309at2"/>
<protein>
    <submittedName>
        <fullName evidence="2">Chemotaxis protein methyltransferase CheR</fullName>
    </submittedName>
</protein>